<keyword evidence="2" id="KW-1185">Reference proteome</keyword>
<accession>A0A1Y3XQT7</accession>
<reference evidence="2" key="1">
    <citation type="submission" date="2017-04" db="EMBL/GenBank/DDBJ databases">
        <title>Function of individual gut microbiota members based on whole genome sequencing of pure cultures obtained from chicken caecum.</title>
        <authorList>
            <person name="Medvecky M."/>
            <person name="Cejkova D."/>
            <person name="Polansky O."/>
            <person name="Karasova D."/>
            <person name="Kubasova T."/>
            <person name="Cizek A."/>
            <person name="Rychlik I."/>
        </authorList>
    </citation>
    <scope>NUCLEOTIDE SEQUENCE [LARGE SCALE GENOMIC DNA]</scope>
    <source>
        <strain evidence="2">An5</strain>
    </source>
</reference>
<dbReference type="RefSeq" id="WP_019239933.1">
    <property type="nucleotide sequence ID" value="NZ_CABKRW010000037.1"/>
</dbReference>
<proteinExistence type="predicted"/>
<protein>
    <recommendedName>
        <fullName evidence="3">DUF2442 domain-containing protein</fullName>
    </recommendedName>
</protein>
<evidence type="ECO:0000313" key="1">
    <source>
        <dbReference type="EMBL" id="OUN87904.1"/>
    </source>
</evidence>
<dbReference type="SUPFAM" id="SSF143880">
    <property type="entry name" value="NE0471 N-terminal domain-like"/>
    <property type="match status" value="1"/>
</dbReference>
<sequence length="93" mass="10428">MNVDVRSLPFPINVISVSPLDGYRLALEFEVGKERKRSSGIFDMSGYLGWPAFQALADENEFKKVYTDGFTACWPGDIDIAPERLYTDCESVA</sequence>
<comment type="caution">
    <text evidence="1">The sequence shown here is derived from an EMBL/GenBank/DDBJ whole genome shotgun (WGS) entry which is preliminary data.</text>
</comment>
<organism evidence="1 2">
    <name type="scientific">[Collinsella] massiliensis</name>
    <dbReference type="NCBI Taxonomy" id="1232426"/>
    <lineage>
        <taxon>Bacteria</taxon>
        <taxon>Bacillati</taxon>
        <taxon>Actinomycetota</taxon>
        <taxon>Coriobacteriia</taxon>
        <taxon>Coriobacteriales</taxon>
        <taxon>Coriobacteriaceae</taxon>
        <taxon>Enorma</taxon>
    </lineage>
</organism>
<dbReference type="OrthoDB" id="3233810at2"/>
<dbReference type="AlphaFoldDB" id="A0A1Y3XQT7"/>
<evidence type="ECO:0000313" key="2">
    <source>
        <dbReference type="Proteomes" id="UP000195781"/>
    </source>
</evidence>
<dbReference type="Pfam" id="PF10387">
    <property type="entry name" value="DUF2442"/>
    <property type="match status" value="1"/>
</dbReference>
<dbReference type="InterPro" id="IPR018841">
    <property type="entry name" value="DUF2442"/>
</dbReference>
<dbReference type="Gene3D" id="3.30.2020.10">
    <property type="entry name" value="NE0471-like N-terminal domain"/>
    <property type="match status" value="1"/>
</dbReference>
<dbReference type="InterPro" id="IPR036782">
    <property type="entry name" value="NE0471-like_N"/>
</dbReference>
<name>A0A1Y3XQT7_9ACTN</name>
<evidence type="ECO:0008006" key="3">
    <source>
        <dbReference type="Google" id="ProtNLM"/>
    </source>
</evidence>
<dbReference type="Proteomes" id="UP000195781">
    <property type="component" value="Unassembled WGS sequence"/>
</dbReference>
<gene>
    <name evidence="1" type="ORF">B5G02_06975</name>
</gene>
<dbReference type="EMBL" id="NFIE01000015">
    <property type="protein sequence ID" value="OUN87904.1"/>
    <property type="molecule type" value="Genomic_DNA"/>
</dbReference>